<evidence type="ECO:0000313" key="3">
    <source>
        <dbReference type="Proteomes" id="UP000664073"/>
    </source>
</evidence>
<keyword evidence="3" id="KW-1185">Reference proteome</keyword>
<protein>
    <submittedName>
        <fullName evidence="2">Uncharacterized protein</fullName>
    </submittedName>
</protein>
<evidence type="ECO:0000313" key="2">
    <source>
        <dbReference type="EMBL" id="MBO1324757.1"/>
    </source>
</evidence>
<dbReference type="Proteomes" id="UP000664073">
    <property type="component" value="Unassembled WGS sequence"/>
</dbReference>
<evidence type="ECO:0000256" key="1">
    <source>
        <dbReference type="SAM" id="MobiDB-lite"/>
    </source>
</evidence>
<feature type="region of interest" description="Disordered" evidence="1">
    <location>
        <begin position="1"/>
        <end position="34"/>
    </location>
</feature>
<accession>A0A939HNL9</accession>
<comment type="caution">
    <text evidence="2">The sequence shown here is derived from an EMBL/GenBank/DDBJ whole genome shotgun (WGS) entry which is preliminary data.</text>
</comment>
<dbReference type="AlphaFoldDB" id="A0A939HNL9"/>
<name>A0A939HNL9_9PROT</name>
<organism evidence="2 3">
    <name type="scientific">Acetobacter garciniae</name>
    <dbReference type="NCBI Taxonomy" id="2817435"/>
    <lineage>
        <taxon>Bacteria</taxon>
        <taxon>Pseudomonadati</taxon>
        <taxon>Pseudomonadota</taxon>
        <taxon>Alphaproteobacteria</taxon>
        <taxon>Acetobacterales</taxon>
        <taxon>Acetobacteraceae</taxon>
        <taxon>Acetobacter</taxon>
    </lineage>
</organism>
<proteinExistence type="predicted"/>
<sequence>MGHGRGRSAHSGRDGHSANRHPVRQPAGPCPAPGVRRVAGRGSCNAGLDCRYCRQPFHDGR</sequence>
<gene>
    <name evidence="2" type="ORF">J2D77_06280</name>
</gene>
<reference evidence="2" key="1">
    <citation type="submission" date="2021-03" db="EMBL/GenBank/DDBJ databases">
        <title>The complete genome sequence of Acetobacter sp. TBRC 12339.</title>
        <authorList>
            <person name="Charoenyingcharoen P."/>
            <person name="Yukphan P."/>
        </authorList>
    </citation>
    <scope>NUCLEOTIDE SEQUENCE</scope>
    <source>
        <strain evidence="2">TBRC 12339</strain>
    </source>
</reference>
<feature type="compositionally biased region" description="Basic residues" evidence="1">
    <location>
        <begin position="1"/>
        <end position="10"/>
    </location>
</feature>
<dbReference type="EMBL" id="JAFVMH010000002">
    <property type="protein sequence ID" value="MBO1324757.1"/>
    <property type="molecule type" value="Genomic_DNA"/>
</dbReference>